<dbReference type="AlphaFoldDB" id="A0A183HX33"/>
<name>A0A183HX33_9BILA</name>
<gene>
    <name evidence="1" type="ORF">OFLC_LOCUS12046</name>
</gene>
<evidence type="ECO:0000313" key="1">
    <source>
        <dbReference type="EMBL" id="VDO81440.1"/>
    </source>
</evidence>
<keyword evidence="2" id="KW-1185">Reference proteome</keyword>
<protein>
    <submittedName>
        <fullName evidence="3">Secreted protein</fullName>
    </submittedName>
</protein>
<evidence type="ECO:0000313" key="3">
    <source>
        <dbReference type="WBParaSite" id="OFLC_0001204501-mRNA-1"/>
    </source>
</evidence>
<sequence length="107" mass="11902">MFQLSEKVKLLILFCTVAIIITQTVFGIPVREFQIITDPEAAVATDGEPIDLLVSSRSGDKQNDQRLFGTFSAAGRNYETSGDIVQVCKQLIIFMRFFISIIAIKLS</sequence>
<dbReference type="STRING" id="387005.A0A183HX33"/>
<reference evidence="3" key="1">
    <citation type="submission" date="2016-06" db="UniProtKB">
        <authorList>
            <consortium name="WormBaseParasite"/>
        </authorList>
    </citation>
    <scope>IDENTIFICATION</scope>
</reference>
<organism evidence="3">
    <name type="scientific">Onchocerca flexuosa</name>
    <dbReference type="NCBI Taxonomy" id="387005"/>
    <lineage>
        <taxon>Eukaryota</taxon>
        <taxon>Metazoa</taxon>
        <taxon>Ecdysozoa</taxon>
        <taxon>Nematoda</taxon>
        <taxon>Chromadorea</taxon>
        <taxon>Rhabditida</taxon>
        <taxon>Spirurina</taxon>
        <taxon>Spiruromorpha</taxon>
        <taxon>Filarioidea</taxon>
        <taxon>Onchocercidae</taxon>
        <taxon>Onchocerca</taxon>
    </lineage>
</organism>
<accession>A0A183HX33</accession>
<proteinExistence type="predicted"/>
<evidence type="ECO:0000313" key="2">
    <source>
        <dbReference type="Proteomes" id="UP000267606"/>
    </source>
</evidence>
<dbReference type="EMBL" id="UZAJ01018196">
    <property type="protein sequence ID" value="VDO81440.1"/>
    <property type="molecule type" value="Genomic_DNA"/>
</dbReference>
<dbReference type="WBParaSite" id="OFLC_0001204501-mRNA-1">
    <property type="protein sequence ID" value="OFLC_0001204501-mRNA-1"/>
    <property type="gene ID" value="OFLC_0001204501"/>
</dbReference>
<dbReference type="Proteomes" id="UP000267606">
    <property type="component" value="Unassembled WGS sequence"/>
</dbReference>
<reference evidence="1 2" key="2">
    <citation type="submission" date="2018-11" db="EMBL/GenBank/DDBJ databases">
        <authorList>
            <consortium name="Pathogen Informatics"/>
        </authorList>
    </citation>
    <scope>NUCLEOTIDE SEQUENCE [LARGE SCALE GENOMIC DNA]</scope>
</reference>